<dbReference type="EMBL" id="CP000532">
    <property type="protein sequence ID" value="ABM40000.1"/>
    <property type="molecule type" value="Genomic_DNA"/>
</dbReference>
<dbReference type="RefSeq" id="WP_011798371.1">
    <property type="nucleotide sequence ID" value="NC_008759.1"/>
</dbReference>
<geneLocation type="plasmid" evidence="4 5">
    <name>pPNAP03</name>
</geneLocation>
<dbReference type="Gene3D" id="1.10.10.10">
    <property type="entry name" value="Winged helix-like DNA-binding domain superfamily/Winged helix DNA-binding domain"/>
    <property type="match status" value="1"/>
</dbReference>
<proteinExistence type="inferred from homology"/>
<dbReference type="InterPro" id="IPR036388">
    <property type="entry name" value="WH-like_DNA-bd_sf"/>
</dbReference>
<evidence type="ECO:0000256" key="2">
    <source>
        <dbReference type="SAM" id="MobiDB-lite"/>
    </source>
</evidence>
<evidence type="ECO:0000259" key="3">
    <source>
        <dbReference type="Pfam" id="PF01051"/>
    </source>
</evidence>
<evidence type="ECO:0000313" key="5">
    <source>
        <dbReference type="Proteomes" id="UP000000644"/>
    </source>
</evidence>
<dbReference type="GO" id="GO:0006270">
    <property type="term" value="P:DNA replication initiation"/>
    <property type="evidence" value="ECO:0007669"/>
    <property type="project" value="InterPro"/>
</dbReference>
<feature type="domain" description="Initiator Rep protein WH1" evidence="3">
    <location>
        <begin position="39"/>
        <end position="162"/>
    </location>
</feature>
<protein>
    <submittedName>
        <fullName evidence="4">Initiator RepB protein</fullName>
    </submittedName>
</protein>
<feature type="region of interest" description="Disordered" evidence="2">
    <location>
        <begin position="449"/>
        <end position="471"/>
    </location>
</feature>
<dbReference type="AlphaFoldDB" id="A1VWH2"/>
<accession>A1VWH2</accession>
<dbReference type="HOGENOM" id="CLU_047931_0_0_4"/>
<dbReference type="KEGG" id="pna:Pnap_4938"/>
<evidence type="ECO:0000313" key="4">
    <source>
        <dbReference type="EMBL" id="ABM40000.1"/>
    </source>
</evidence>
<dbReference type="Pfam" id="PF01051">
    <property type="entry name" value="Rep3_N"/>
    <property type="match status" value="1"/>
</dbReference>
<comment type="similarity">
    <text evidence="1">Belongs to the initiator RepB protein family.</text>
</comment>
<reference evidence="5" key="1">
    <citation type="journal article" date="2009" name="Environ. Microbiol.">
        <title>The genome of Polaromonas naphthalenivorans strain CJ2, isolated from coal tar-contaminated sediment, reveals physiological and metabolic versatility and evolution through extensive horizontal gene transfer.</title>
        <authorList>
            <person name="Yagi J.M."/>
            <person name="Sims D."/>
            <person name="Brettin T."/>
            <person name="Bruce D."/>
            <person name="Madsen E.L."/>
        </authorList>
    </citation>
    <scope>NUCLEOTIDE SEQUENCE [LARGE SCALE GENOMIC DNA]</scope>
    <source>
        <strain evidence="5">CJ2</strain>
        <plasmid evidence="5">Plasmid pPNAP03</plasmid>
    </source>
</reference>
<gene>
    <name evidence="4" type="ordered locus">Pnap_4938</name>
</gene>
<organism evidence="4 5">
    <name type="scientific">Polaromonas naphthalenivorans (strain CJ2)</name>
    <dbReference type="NCBI Taxonomy" id="365044"/>
    <lineage>
        <taxon>Bacteria</taxon>
        <taxon>Pseudomonadati</taxon>
        <taxon>Pseudomonadota</taxon>
        <taxon>Betaproteobacteria</taxon>
        <taxon>Burkholderiales</taxon>
        <taxon>Comamonadaceae</taxon>
        <taxon>Polaromonas</taxon>
    </lineage>
</organism>
<dbReference type="InterPro" id="IPR000525">
    <property type="entry name" value="Initiator_Rep_WH1"/>
</dbReference>
<dbReference type="SUPFAM" id="SSF46785">
    <property type="entry name" value="Winged helix' DNA-binding domain"/>
    <property type="match status" value="1"/>
</dbReference>
<dbReference type="InterPro" id="IPR036390">
    <property type="entry name" value="WH_DNA-bd_sf"/>
</dbReference>
<dbReference type="Pfam" id="PF21205">
    <property type="entry name" value="Rep3_C"/>
    <property type="match status" value="1"/>
</dbReference>
<dbReference type="OrthoDB" id="1522717at2"/>
<evidence type="ECO:0000256" key="1">
    <source>
        <dbReference type="ARBA" id="ARBA00038283"/>
    </source>
</evidence>
<sequence>MTNARQSDAHQLALALFEDFAPLSKSIADAPAEIGFSRNNIFVEIEDLSLATRRALDAAYFIVSQKEAVCKTYEVDLNFFQWLMAYSSSNRKHFRALMVEAQKAVIQVQDTDPDDDQDDRWGAVQMLGAVKIYKGKIVFEVHDSLQRAIKNPVSSHFLSLRLIFSSLHAKILHDRLLPVVTEGGTPWIPIQELRRWLSCTTKTYDEFKYIKRDVLEPAIKQINSLSSIAVSLDTRNLPGTKKIGEVRFRVKADQHGTASMAPMLVLKELYDILNDEIGLSTAQFSEIISNREAWTDARIRQALEYTRFSFRRGKVNRSVSGFFMRALKDGYNVGSADLALLEGGANPSGVEPCAAAEVGAVKNTFEVHLARQEAAEARRVEDVTQRGMDLFQALDTQGQQQALQAFSQTSPAKVIATRTKTEVQALGTLVEDNLWMRRALGSFMLEGGEKPSVKRRAARPATDGTAPYLAR</sequence>
<keyword evidence="4" id="KW-0614">Plasmid</keyword>
<dbReference type="Proteomes" id="UP000000644">
    <property type="component" value="Plasmid pPNAP03"/>
</dbReference>
<name>A1VWH2_POLNA</name>
<dbReference type="GO" id="GO:0003887">
    <property type="term" value="F:DNA-directed DNA polymerase activity"/>
    <property type="evidence" value="ECO:0007669"/>
    <property type="project" value="InterPro"/>
</dbReference>
<keyword evidence="5" id="KW-1185">Reference proteome</keyword>